<evidence type="ECO:0000256" key="1">
    <source>
        <dbReference type="ARBA" id="ARBA00009464"/>
    </source>
</evidence>
<dbReference type="InterPro" id="IPR005255">
    <property type="entry name" value="PdxA_fam"/>
</dbReference>
<evidence type="ECO:0000313" key="5">
    <source>
        <dbReference type="EMBL" id="SFO47611.1"/>
    </source>
</evidence>
<proteinExistence type="inferred from homology"/>
<name>A0A1I5HIC9_PSUAM</name>
<evidence type="ECO:0000256" key="4">
    <source>
        <dbReference type="ARBA" id="ARBA00023027"/>
    </source>
</evidence>
<sequence>MTGPVPRTLLCTGDPNGIGPEVAVMAARRTGCAPVLVSDRAVVEWAVRVTGGAEVVRDHHPDLPPEPGTLDLIDVGALPAGAHRPGTVDAAAGRATLAYARTAIRAAAAGAYPAVVAAPHSETAIHAAGVSFTGYPSLLAEVTGSRADRVFLLLVGGGLRIVHATLHRRLADAVTDLDADRVVAAGRALHQALDRLGVPGRTAVFGINPHAGEGGLFGDDERVTAPAVARLREEGHPVDGPTGADTLLAANEHAGYVAAYHDQGHVPVKLLAGRTSVALSIGAGVPFCSVGHGSAFDLAGSGRADPEATVRALRTLADPGGWWGPCCSGWSSRSTSPSSTRCRAGFRPSWRGSAIRRARWSRPPP</sequence>
<gene>
    <name evidence="5" type="ORF">SAMN05216207_106512</name>
</gene>
<comment type="similarity">
    <text evidence="1">Belongs to the PdxA family. PdxA2 subfamily.</text>
</comment>
<dbReference type="AlphaFoldDB" id="A0A1I5HIC9"/>
<organism evidence="5 6">
    <name type="scientific">Pseudonocardia ammonioxydans</name>
    <dbReference type="NCBI Taxonomy" id="260086"/>
    <lineage>
        <taxon>Bacteria</taxon>
        <taxon>Bacillati</taxon>
        <taxon>Actinomycetota</taxon>
        <taxon>Actinomycetes</taxon>
        <taxon>Pseudonocardiales</taxon>
        <taxon>Pseudonocardiaceae</taxon>
        <taxon>Pseudonocardia</taxon>
    </lineage>
</organism>
<evidence type="ECO:0000256" key="2">
    <source>
        <dbReference type="ARBA" id="ARBA00022723"/>
    </source>
</evidence>
<keyword evidence="2" id="KW-0479">Metal-binding</keyword>
<keyword evidence="6" id="KW-1185">Reference proteome</keyword>
<evidence type="ECO:0000256" key="3">
    <source>
        <dbReference type="ARBA" id="ARBA00023002"/>
    </source>
</evidence>
<dbReference type="EMBL" id="FOUY01000065">
    <property type="protein sequence ID" value="SFO47611.1"/>
    <property type="molecule type" value="Genomic_DNA"/>
</dbReference>
<reference evidence="5 6" key="1">
    <citation type="submission" date="2016-10" db="EMBL/GenBank/DDBJ databases">
        <authorList>
            <person name="de Groot N.N."/>
        </authorList>
    </citation>
    <scope>NUCLEOTIDE SEQUENCE [LARGE SCALE GENOMIC DNA]</scope>
    <source>
        <strain evidence="5 6">CGMCC 4.1877</strain>
    </source>
</reference>
<dbReference type="GO" id="GO:0051287">
    <property type="term" value="F:NAD binding"/>
    <property type="evidence" value="ECO:0007669"/>
    <property type="project" value="InterPro"/>
</dbReference>
<dbReference type="STRING" id="260086.SAMN05216207_106512"/>
<dbReference type="PANTHER" id="PTHR30004">
    <property type="entry name" value="4-HYDROXYTHREONINE-4-PHOSPHATE DEHYDROGENASE"/>
    <property type="match status" value="1"/>
</dbReference>
<keyword evidence="4" id="KW-0520">NAD</keyword>
<dbReference type="Proteomes" id="UP000199614">
    <property type="component" value="Unassembled WGS sequence"/>
</dbReference>
<evidence type="ECO:0000313" key="6">
    <source>
        <dbReference type="Proteomes" id="UP000199614"/>
    </source>
</evidence>
<dbReference type="Gene3D" id="3.40.718.10">
    <property type="entry name" value="Isopropylmalate Dehydrogenase"/>
    <property type="match status" value="1"/>
</dbReference>
<dbReference type="Pfam" id="PF04166">
    <property type="entry name" value="PdxA"/>
    <property type="match status" value="1"/>
</dbReference>
<protein>
    <submittedName>
        <fullName evidence="5">4-hydroxythreonine-4-phosphate dehydrogenase</fullName>
    </submittedName>
</protein>
<dbReference type="SUPFAM" id="SSF53659">
    <property type="entry name" value="Isocitrate/Isopropylmalate dehydrogenase-like"/>
    <property type="match status" value="1"/>
</dbReference>
<dbReference type="GO" id="GO:0016491">
    <property type="term" value="F:oxidoreductase activity"/>
    <property type="evidence" value="ECO:0007669"/>
    <property type="project" value="UniProtKB-KW"/>
</dbReference>
<accession>A0A1I5HIC9</accession>
<dbReference type="PANTHER" id="PTHR30004:SF6">
    <property type="entry name" value="D-THREONATE 4-PHOSPHATE DEHYDROGENASE"/>
    <property type="match status" value="1"/>
</dbReference>
<dbReference type="GO" id="GO:0046872">
    <property type="term" value="F:metal ion binding"/>
    <property type="evidence" value="ECO:0007669"/>
    <property type="project" value="UniProtKB-KW"/>
</dbReference>
<keyword evidence="3" id="KW-0560">Oxidoreductase</keyword>